<gene>
    <name evidence="6" type="ORF">EWM59_13910</name>
</gene>
<dbReference type="OrthoDB" id="9797341at2"/>
<dbReference type="PRINTS" id="PR00038">
    <property type="entry name" value="HTHLUXR"/>
</dbReference>
<accession>A0A4Q5LYT1</accession>
<dbReference type="Pfam" id="PF00072">
    <property type="entry name" value="Response_reg"/>
    <property type="match status" value="1"/>
</dbReference>
<dbReference type="CDD" id="cd17535">
    <property type="entry name" value="REC_NarL-like"/>
    <property type="match status" value="1"/>
</dbReference>
<dbReference type="PANTHER" id="PTHR43214">
    <property type="entry name" value="TWO-COMPONENT RESPONSE REGULATOR"/>
    <property type="match status" value="1"/>
</dbReference>
<dbReference type="SUPFAM" id="SSF46894">
    <property type="entry name" value="C-terminal effector domain of the bipartite response regulators"/>
    <property type="match status" value="1"/>
</dbReference>
<dbReference type="RefSeq" id="WP_130021588.1">
    <property type="nucleotide sequence ID" value="NZ_SEWF01000019.1"/>
</dbReference>
<feature type="domain" description="HTH luxR-type" evidence="4">
    <location>
        <begin position="146"/>
        <end position="211"/>
    </location>
</feature>
<dbReference type="EMBL" id="SEWF01000019">
    <property type="protein sequence ID" value="RYU94974.1"/>
    <property type="molecule type" value="Genomic_DNA"/>
</dbReference>
<dbReference type="Proteomes" id="UP000293162">
    <property type="component" value="Unassembled WGS sequence"/>
</dbReference>
<dbReference type="PROSITE" id="PS50043">
    <property type="entry name" value="HTH_LUXR_2"/>
    <property type="match status" value="1"/>
</dbReference>
<evidence type="ECO:0000256" key="1">
    <source>
        <dbReference type="ARBA" id="ARBA00022553"/>
    </source>
</evidence>
<evidence type="ECO:0000259" key="4">
    <source>
        <dbReference type="PROSITE" id="PS50043"/>
    </source>
</evidence>
<dbReference type="InterPro" id="IPR000792">
    <property type="entry name" value="Tscrpt_reg_LuxR_C"/>
</dbReference>
<dbReference type="SUPFAM" id="SSF52172">
    <property type="entry name" value="CheY-like"/>
    <property type="match status" value="1"/>
</dbReference>
<dbReference type="GO" id="GO:0003677">
    <property type="term" value="F:DNA binding"/>
    <property type="evidence" value="ECO:0007669"/>
    <property type="project" value="UniProtKB-KW"/>
</dbReference>
<evidence type="ECO:0000313" key="6">
    <source>
        <dbReference type="EMBL" id="RYU94974.1"/>
    </source>
</evidence>
<dbReference type="GO" id="GO:0000160">
    <property type="term" value="P:phosphorelay signal transduction system"/>
    <property type="evidence" value="ECO:0007669"/>
    <property type="project" value="InterPro"/>
</dbReference>
<evidence type="ECO:0000259" key="5">
    <source>
        <dbReference type="PROSITE" id="PS50110"/>
    </source>
</evidence>
<dbReference type="SMART" id="SM00448">
    <property type="entry name" value="REC"/>
    <property type="match status" value="1"/>
</dbReference>
<evidence type="ECO:0000256" key="2">
    <source>
        <dbReference type="ARBA" id="ARBA00023125"/>
    </source>
</evidence>
<organism evidence="6 7">
    <name type="scientific">Emticicia agri</name>
    <dbReference type="NCBI Taxonomy" id="2492393"/>
    <lineage>
        <taxon>Bacteria</taxon>
        <taxon>Pseudomonadati</taxon>
        <taxon>Bacteroidota</taxon>
        <taxon>Cytophagia</taxon>
        <taxon>Cytophagales</taxon>
        <taxon>Leadbetterellaceae</taxon>
        <taxon>Emticicia</taxon>
    </lineage>
</organism>
<dbReference type="Pfam" id="PF00196">
    <property type="entry name" value="GerE"/>
    <property type="match status" value="1"/>
</dbReference>
<comment type="caution">
    <text evidence="6">The sequence shown here is derived from an EMBL/GenBank/DDBJ whole genome shotgun (WGS) entry which is preliminary data.</text>
</comment>
<keyword evidence="7" id="KW-1185">Reference proteome</keyword>
<dbReference type="InterPro" id="IPR016032">
    <property type="entry name" value="Sig_transdc_resp-reg_C-effctor"/>
</dbReference>
<evidence type="ECO:0000313" key="7">
    <source>
        <dbReference type="Proteomes" id="UP000293162"/>
    </source>
</evidence>
<sequence length="213" mass="23860">MRILIADDHKFILDSLELLISTMPEHEVIGTYSNGTEVLHALEENSNIDAILSDYNMGELNGIDMTRQIRQQYPHIKILLLTVSEDADTIKEAFEAGVSGYVMKKAGKAELQKALNTIASGEKYYSESVVFELMNRDKKIGDLVQQTSTTGLLTERELEIIRLIARELSTNQIADKLFISPATVETHRHNILKKLGVKNSIGIVMYAVNNKIV</sequence>
<dbReference type="GO" id="GO:0006355">
    <property type="term" value="P:regulation of DNA-templated transcription"/>
    <property type="evidence" value="ECO:0007669"/>
    <property type="project" value="InterPro"/>
</dbReference>
<dbReference type="PROSITE" id="PS50110">
    <property type="entry name" value="RESPONSE_REGULATORY"/>
    <property type="match status" value="1"/>
</dbReference>
<dbReference type="AlphaFoldDB" id="A0A4Q5LYT1"/>
<dbReference type="Gene3D" id="3.40.50.2300">
    <property type="match status" value="1"/>
</dbReference>
<dbReference type="InterPro" id="IPR039420">
    <property type="entry name" value="WalR-like"/>
</dbReference>
<feature type="modified residue" description="4-aspartylphosphate" evidence="3">
    <location>
        <position position="54"/>
    </location>
</feature>
<keyword evidence="1 3" id="KW-0597">Phosphoprotein</keyword>
<dbReference type="CDD" id="cd06170">
    <property type="entry name" value="LuxR_C_like"/>
    <property type="match status" value="1"/>
</dbReference>
<dbReference type="InterPro" id="IPR058245">
    <property type="entry name" value="NreC/VraR/RcsB-like_REC"/>
</dbReference>
<reference evidence="6 7" key="1">
    <citation type="submission" date="2019-02" db="EMBL/GenBank/DDBJ databases">
        <title>Bacterial novel species Emticicia sp. 17J42-9 isolated from soil.</title>
        <authorList>
            <person name="Jung H.-Y."/>
        </authorList>
    </citation>
    <scope>NUCLEOTIDE SEQUENCE [LARGE SCALE GENOMIC DNA]</scope>
    <source>
        <strain evidence="6 7">17J42-9</strain>
    </source>
</reference>
<dbReference type="InterPro" id="IPR011006">
    <property type="entry name" value="CheY-like_superfamily"/>
</dbReference>
<dbReference type="InterPro" id="IPR001789">
    <property type="entry name" value="Sig_transdc_resp-reg_receiver"/>
</dbReference>
<keyword evidence="2" id="KW-0238">DNA-binding</keyword>
<dbReference type="PANTHER" id="PTHR43214:SF43">
    <property type="entry name" value="TWO-COMPONENT RESPONSE REGULATOR"/>
    <property type="match status" value="1"/>
</dbReference>
<name>A0A4Q5LYT1_9BACT</name>
<proteinExistence type="predicted"/>
<evidence type="ECO:0000256" key="3">
    <source>
        <dbReference type="PROSITE-ProRule" id="PRU00169"/>
    </source>
</evidence>
<feature type="domain" description="Response regulatory" evidence="5">
    <location>
        <begin position="2"/>
        <end position="119"/>
    </location>
</feature>
<protein>
    <submittedName>
        <fullName evidence="6">Response regulator transcription factor</fullName>
    </submittedName>
</protein>
<dbReference type="SMART" id="SM00421">
    <property type="entry name" value="HTH_LUXR"/>
    <property type="match status" value="1"/>
</dbReference>